<gene>
    <name evidence="4" type="ORF">IAB51_03780</name>
</gene>
<dbReference type="Gene3D" id="3.40.630.30">
    <property type="match status" value="1"/>
</dbReference>
<feature type="domain" description="N-acetyltransferase" evidence="3">
    <location>
        <begin position="3"/>
        <end position="133"/>
    </location>
</feature>
<dbReference type="EMBL" id="DVJP01000029">
    <property type="protein sequence ID" value="HIS75912.1"/>
    <property type="molecule type" value="Genomic_DNA"/>
</dbReference>
<dbReference type="AlphaFoldDB" id="A0A9D1FLX5"/>
<dbReference type="PROSITE" id="PS51186">
    <property type="entry name" value="GNAT"/>
    <property type="match status" value="1"/>
</dbReference>
<organism evidence="4 5">
    <name type="scientific">Candidatus Merdivicinus excrementipullorum</name>
    <dbReference type="NCBI Taxonomy" id="2840867"/>
    <lineage>
        <taxon>Bacteria</taxon>
        <taxon>Bacillati</taxon>
        <taxon>Bacillota</taxon>
        <taxon>Clostridia</taxon>
        <taxon>Eubacteriales</taxon>
        <taxon>Oscillospiraceae</taxon>
        <taxon>Oscillospiraceae incertae sedis</taxon>
        <taxon>Candidatus Merdivicinus</taxon>
    </lineage>
</organism>
<keyword evidence="1" id="KW-0808">Transferase</keyword>
<dbReference type="CDD" id="cd04301">
    <property type="entry name" value="NAT_SF"/>
    <property type="match status" value="1"/>
</dbReference>
<dbReference type="Proteomes" id="UP000824002">
    <property type="component" value="Unassembled WGS sequence"/>
</dbReference>
<evidence type="ECO:0000256" key="2">
    <source>
        <dbReference type="ARBA" id="ARBA00023315"/>
    </source>
</evidence>
<dbReference type="InterPro" id="IPR016181">
    <property type="entry name" value="Acyl_CoA_acyltransferase"/>
</dbReference>
<dbReference type="InterPro" id="IPR045039">
    <property type="entry name" value="NSI-like"/>
</dbReference>
<dbReference type="PANTHER" id="PTHR43626">
    <property type="entry name" value="ACYL-COA N-ACYLTRANSFERASE"/>
    <property type="match status" value="1"/>
</dbReference>
<accession>A0A9D1FLX5</accession>
<evidence type="ECO:0000313" key="4">
    <source>
        <dbReference type="EMBL" id="HIS75912.1"/>
    </source>
</evidence>
<name>A0A9D1FLX5_9FIRM</name>
<evidence type="ECO:0000256" key="1">
    <source>
        <dbReference type="ARBA" id="ARBA00022679"/>
    </source>
</evidence>
<proteinExistence type="predicted"/>
<dbReference type="Pfam" id="PF00583">
    <property type="entry name" value="Acetyltransf_1"/>
    <property type="match status" value="1"/>
</dbReference>
<evidence type="ECO:0000313" key="5">
    <source>
        <dbReference type="Proteomes" id="UP000824002"/>
    </source>
</evidence>
<dbReference type="GO" id="GO:0005737">
    <property type="term" value="C:cytoplasm"/>
    <property type="evidence" value="ECO:0007669"/>
    <property type="project" value="TreeGrafter"/>
</dbReference>
<protein>
    <submittedName>
        <fullName evidence="4">GNAT family N-acetyltransferase</fullName>
    </submittedName>
</protein>
<sequence length="133" mass="15354">MAITYKDTKNFSAAQLERLFLSVDWESGHYPEKLVAAMQHSDAVYSAWDGDRLVGLMNALTDHAMTAYFHYLLVDPEYQRQSIGEELIKRMLAHYWDIPAKILLCDEGGQEYYKQCGFDDGKDLHAVYVSDMY</sequence>
<comment type="caution">
    <text evidence="4">The sequence shown here is derived from an EMBL/GenBank/DDBJ whole genome shotgun (WGS) entry which is preliminary data.</text>
</comment>
<evidence type="ECO:0000259" key="3">
    <source>
        <dbReference type="PROSITE" id="PS51186"/>
    </source>
</evidence>
<dbReference type="SUPFAM" id="SSF55729">
    <property type="entry name" value="Acyl-CoA N-acyltransferases (Nat)"/>
    <property type="match status" value="1"/>
</dbReference>
<keyword evidence="2" id="KW-0012">Acyltransferase</keyword>
<dbReference type="GO" id="GO:0008080">
    <property type="term" value="F:N-acetyltransferase activity"/>
    <property type="evidence" value="ECO:0007669"/>
    <property type="project" value="InterPro"/>
</dbReference>
<reference evidence="4" key="1">
    <citation type="submission" date="2020-10" db="EMBL/GenBank/DDBJ databases">
        <authorList>
            <person name="Gilroy R."/>
        </authorList>
    </citation>
    <scope>NUCLEOTIDE SEQUENCE</scope>
    <source>
        <strain evidence="4">CHK199-13235</strain>
    </source>
</reference>
<reference evidence="4" key="2">
    <citation type="journal article" date="2021" name="PeerJ">
        <title>Extensive microbial diversity within the chicken gut microbiome revealed by metagenomics and culture.</title>
        <authorList>
            <person name="Gilroy R."/>
            <person name="Ravi A."/>
            <person name="Getino M."/>
            <person name="Pursley I."/>
            <person name="Horton D.L."/>
            <person name="Alikhan N.F."/>
            <person name="Baker D."/>
            <person name="Gharbi K."/>
            <person name="Hall N."/>
            <person name="Watson M."/>
            <person name="Adriaenssens E.M."/>
            <person name="Foster-Nyarko E."/>
            <person name="Jarju S."/>
            <person name="Secka A."/>
            <person name="Antonio M."/>
            <person name="Oren A."/>
            <person name="Chaudhuri R.R."/>
            <person name="La Ragione R."/>
            <person name="Hildebrand F."/>
            <person name="Pallen M.J."/>
        </authorList>
    </citation>
    <scope>NUCLEOTIDE SEQUENCE</scope>
    <source>
        <strain evidence="4">CHK199-13235</strain>
    </source>
</reference>
<dbReference type="InterPro" id="IPR000182">
    <property type="entry name" value="GNAT_dom"/>
</dbReference>
<dbReference type="PANTHER" id="PTHR43626:SF4">
    <property type="entry name" value="GCN5-RELATED N-ACETYLTRANSFERASE 2, CHLOROPLASTIC"/>
    <property type="match status" value="1"/>
</dbReference>